<protein>
    <submittedName>
        <fullName evidence="2">Uncharacterized protein</fullName>
    </submittedName>
</protein>
<evidence type="ECO:0000256" key="1">
    <source>
        <dbReference type="SAM" id="Phobius"/>
    </source>
</evidence>
<gene>
    <name evidence="2" type="ORF">S03H2_11304</name>
</gene>
<sequence length="122" mass="14691">MTYENVIKLDLEIGVISDNIDALDLYLRDKWGNEDANEIIDRLKDIRSDVSYLRSRYYYISEEEKRAVLLSIREDSRKILDLIYGKDKWWEGLWVWVVPSIIFILLILFVIYLSKRRLKEES</sequence>
<organism evidence="2">
    <name type="scientific">marine sediment metagenome</name>
    <dbReference type="NCBI Taxonomy" id="412755"/>
    <lineage>
        <taxon>unclassified sequences</taxon>
        <taxon>metagenomes</taxon>
        <taxon>ecological metagenomes</taxon>
    </lineage>
</organism>
<name>X1GHV6_9ZZZZ</name>
<reference evidence="2" key="1">
    <citation type="journal article" date="2014" name="Front. Microbiol.">
        <title>High frequency of phylogenetically diverse reductive dehalogenase-homologous genes in deep subseafloor sedimentary metagenomes.</title>
        <authorList>
            <person name="Kawai M."/>
            <person name="Futagami T."/>
            <person name="Toyoda A."/>
            <person name="Takaki Y."/>
            <person name="Nishi S."/>
            <person name="Hori S."/>
            <person name="Arai W."/>
            <person name="Tsubouchi T."/>
            <person name="Morono Y."/>
            <person name="Uchiyama I."/>
            <person name="Ito T."/>
            <person name="Fujiyama A."/>
            <person name="Inagaki F."/>
            <person name="Takami H."/>
        </authorList>
    </citation>
    <scope>NUCLEOTIDE SEQUENCE</scope>
    <source>
        <strain evidence="2">Expedition CK06-06</strain>
    </source>
</reference>
<keyword evidence="1" id="KW-0472">Membrane</keyword>
<dbReference type="AlphaFoldDB" id="X1GHV6"/>
<feature type="transmembrane region" description="Helical" evidence="1">
    <location>
        <begin position="93"/>
        <end position="113"/>
    </location>
</feature>
<keyword evidence="1" id="KW-1133">Transmembrane helix</keyword>
<evidence type="ECO:0000313" key="2">
    <source>
        <dbReference type="EMBL" id="GAH41199.1"/>
    </source>
</evidence>
<accession>X1GHV6</accession>
<dbReference type="EMBL" id="BARU01005776">
    <property type="protein sequence ID" value="GAH41199.1"/>
    <property type="molecule type" value="Genomic_DNA"/>
</dbReference>
<comment type="caution">
    <text evidence="2">The sequence shown here is derived from an EMBL/GenBank/DDBJ whole genome shotgun (WGS) entry which is preliminary data.</text>
</comment>
<proteinExistence type="predicted"/>
<keyword evidence="1" id="KW-0812">Transmembrane</keyword>